<organism evidence="2 3">
    <name type="scientific">Hyphomonas hirschiana VP5</name>
    <dbReference type="NCBI Taxonomy" id="1280951"/>
    <lineage>
        <taxon>Bacteria</taxon>
        <taxon>Pseudomonadati</taxon>
        <taxon>Pseudomonadota</taxon>
        <taxon>Alphaproteobacteria</taxon>
        <taxon>Hyphomonadales</taxon>
        <taxon>Hyphomonadaceae</taxon>
        <taxon>Hyphomonas</taxon>
    </lineage>
</organism>
<evidence type="ECO:0000256" key="1">
    <source>
        <dbReference type="SAM" id="Phobius"/>
    </source>
</evidence>
<feature type="transmembrane region" description="Helical" evidence="1">
    <location>
        <begin position="84"/>
        <end position="103"/>
    </location>
</feature>
<name>A0A059FN94_9PROT</name>
<comment type="caution">
    <text evidence="2">The sequence shown here is derived from an EMBL/GenBank/DDBJ whole genome shotgun (WGS) entry which is preliminary data.</text>
</comment>
<reference evidence="2 3" key="1">
    <citation type="submission" date="2013-04" db="EMBL/GenBank/DDBJ databases">
        <title>Hyphomonas hirschiana VP5 Genome Sequencing.</title>
        <authorList>
            <person name="Lai Q."/>
            <person name="Shao Z."/>
        </authorList>
    </citation>
    <scope>NUCLEOTIDE SEQUENCE [LARGE SCALE GENOMIC DNA]</scope>
    <source>
        <strain evidence="2 3">VP5</strain>
    </source>
</reference>
<protein>
    <submittedName>
        <fullName evidence="2">Uncharacterized protein</fullName>
    </submittedName>
</protein>
<dbReference type="OrthoDB" id="7618811at2"/>
<proteinExistence type="predicted"/>
<keyword evidence="1" id="KW-0812">Transmembrane</keyword>
<accession>A0A059FN94</accession>
<sequence>MPRRLIYLLLTGYAIAFAFGAMTAVRWPSIVMVMGWIVTDDVAGGLKAVDWRQLGIAHGGAYLLAAVCYYAAAATLAARKPGAVLWYVMGLVASIPTIFLVHFDPQWWLNPSAGEGAMAGMAAGALLLLIAVWELRYRSPEELAEEREMLEAAPAPIDYQTAPAAPILRKKRPPVFIADVVVQRQRAMFIAQARRKKLRRAERMAARYAEPDEDED</sequence>
<keyword evidence="3" id="KW-1185">Reference proteome</keyword>
<feature type="transmembrane region" description="Helical" evidence="1">
    <location>
        <begin position="7"/>
        <end position="27"/>
    </location>
</feature>
<keyword evidence="1" id="KW-1133">Transmembrane helix</keyword>
<evidence type="ECO:0000313" key="2">
    <source>
        <dbReference type="EMBL" id="KCZ92067.1"/>
    </source>
</evidence>
<dbReference type="Proteomes" id="UP000025061">
    <property type="component" value="Unassembled WGS sequence"/>
</dbReference>
<feature type="transmembrane region" description="Helical" evidence="1">
    <location>
        <begin position="56"/>
        <end position="77"/>
    </location>
</feature>
<dbReference type="RefSeq" id="WP_011648228.1">
    <property type="nucleotide sequence ID" value="NZ_ARYI01000010.1"/>
</dbReference>
<dbReference type="PATRIC" id="fig|1280951.3.peg.2534"/>
<dbReference type="EMBL" id="ARYI01000010">
    <property type="protein sequence ID" value="KCZ92067.1"/>
    <property type="molecule type" value="Genomic_DNA"/>
</dbReference>
<feature type="transmembrane region" description="Helical" evidence="1">
    <location>
        <begin position="115"/>
        <end position="133"/>
    </location>
</feature>
<dbReference type="AlphaFoldDB" id="A0A059FN94"/>
<evidence type="ECO:0000313" key="3">
    <source>
        <dbReference type="Proteomes" id="UP000025061"/>
    </source>
</evidence>
<gene>
    <name evidence="2" type="ORF">HHI_12579</name>
</gene>
<keyword evidence="1" id="KW-0472">Membrane</keyword>